<evidence type="ECO:0000256" key="1">
    <source>
        <dbReference type="ARBA" id="ARBA00009431"/>
    </source>
</evidence>
<keyword evidence="9" id="KW-1185">Reference proteome</keyword>
<dbReference type="GO" id="GO:0006508">
    <property type="term" value="P:proteolysis"/>
    <property type="evidence" value="ECO:0007669"/>
    <property type="project" value="UniProtKB-KW"/>
</dbReference>
<dbReference type="EMBL" id="JACETU010000004">
    <property type="protein sequence ID" value="KAF7430454.1"/>
    <property type="molecule type" value="Genomic_DNA"/>
</dbReference>
<evidence type="ECO:0000256" key="4">
    <source>
        <dbReference type="ARBA" id="ARBA00022670"/>
    </source>
</evidence>
<comment type="similarity">
    <text evidence="1">Belongs to the peptidase S10 family.</text>
</comment>
<organism evidence="8 9">
    <name type="scientific">Pleurotus ostreatus</name>
    <name type="common">Oyster mushroom</name>
    <name type="synonym">White-rot fungus</name>
    <dbReference type="NCBI Taxonomy" id="5322"/>
    <lineage>
        <taxon>Eukaryota</taxon>
        <taxon>Fungi</taxon>
        <taxon>Dikarya</taxon>
        <taxon>Basidiomycota</taxon>
        <taxon>Agaricomycotina</taxon>
        <taxon>Agaricomycetes</taxon>
        <taxon>Agaricomycetidae</taxon>
        <taxon>Agaricales</taxon>
        <taxon>Pleurotineae</taxon>
        <taxon>Pleurotaceae</taxon>
        <taxon>Pleurotus</taxon>
    </lineage>
</organism>
<evidence type="ECO:0000256" key="2">
    <source>
        <dbReference type="ARBA" id="ARBA00012446"/>
    </source>
</evidence>
<keyword evidence="3" id="KW-0121">Carboxypeptidase</keyword>
<comment type="caution">
    <text evidence="8">The sequence shown here is derived from an EMBL/GenBank/DDBJ whole genome shotgun (WGS) entry which is preliminary data.</text>
</comment>
<evidence type="ECO:0000256" key="3">
    <source>
        <dbReference type="ARBA" id="ARBA00022645"/>
    </source>
</evidence>
<reference evidence="8" key="1">
    <citation type="submission" date="2019-07" db="EMBL/GenBank/DDBJ databases">
        <authorList>
            <person name="Palmer J.M."/>
        </authorList>
    </citation>
    <scope>NUCLEOTIDE SEQUENCE</scope>
    <source>
        <strain evidence="8">PC9</strain>
    </source>
</reference>
<dbReference type="AlphaFoldDB" id="A0A8H6ZTK8"/>
<dbReference type="EC" id="3.4.16.5" evidence="2"/>
<keyword evidence="4" id="KW-0645">Protease</keyword>
<dbReference type="GeneID" id="59375979"/>
<dbReference type="PANTHER" id="PTHR11802">
    <property type="entry name" value="SERINE PROTEASE FAMILY S10 SERINE CARBOXYPEPTIDASE"/>
    <property type="match status" value="1"/>
</dbReference>
<dbReference type="Gene3D" id="3.40.50.1820">
    <property type="entry name" value="alpha/beta hydrolase"/>
    <property type="match status" value="2"/>
</dbReference>
<dbReference type="RefSeq" id="XP_036631732.1">
    <property type="nucleotide sequence ID" value="XM_036775713.1"/>
</dbReference>
<protein>
    <recommendedName>
        <fullName evidence="2">carboxypeptidase C</fullName>
        <ecNumber evidence="2">3.4.16.5</ecNumber>
    </recommendedName>
</protein>
<dbReference type="InterPro" id="IPR029058">
    <property type="entry name" value="AB_hydrolase_fold"/>
</dbReference>
<dbReference type="GO" id="GO:0000324">
    <property type="term" value="C:fungal-type vacuole"/>
    <property type="evidence" value="ECO:0007669"/>
    <property type="project" value="TreeGrafter"/>
</dbReference>
<keyword evidence="5" id="KW-0378">Hydrolase</keyword>
<name>A0A8H6ZTK8_PLEOS</name>
<evidence type="ECO:0000313" key="8">
    <source>
        <dbReference type="EMBL" id="KAF7430454.1"/>
    </source>
</evidence>
<feature type="compositionally biased region" description="Basic and acidic residues" evidence="7">
    <location>
        <begin position="150"/>
        <end position="166"/>
    </location>
</feature>
<evidence type="ECO:0000256" key="7">
    <source>
        <dbReference type="SAM" id="MobiDB-lite"/>
    </source>
</evidence>
<dbReference type="GO" id="GO:0004185">
    <property type="term" value="F:serine-type carboxypeptidase activity"/>
    <property type="evidence" value="ECO:0007669"/>
    <property type="project" value="UniProtKB-EC"/>
</dbReference>
<feature type="region of interest" description="Disordered" evidence="7">
    <location>
        <begin position="150"/>
        <end position="203"/>
    </location>
</feature>
<dbReference type="PANTHER" id="PTHR11802:SF113">
    <property type="entry name" value="SERINE CARBOXYPEPTIDASE CTSA-4.1"/>
    <property type="match status" value="1"/>
</dbReference>
<dbReference type="OrthoDB" id="443318at2759"/>
<evidence type="ECO:0000256" key="6">
    <source>
        <dbReference type="ARBA" id="ARBA00023180"/>
    </source>
</evidence>
<dbReference type="InterPro" id="IPR001563">
    <property type="entry name" value="Peptidase_S10"/>
</dbReference>
<feature type="compositionally biased region" description="Basic residues" evidence="7">
    <location>
        <begin position="167"/>
        <end position="192"/>
    </location>
</feature>
<accession>A0A8H6ZTK8</accession>
<dbReference type="PRINTS" id="PR00724">
    <property type="entry name" value="CRBOXYPTASEC"/>
</dbReference>
<dbReference type="VEuPathDB" id="FungiDB:PC9H_006161"/>
<evidence type="ECO:0000256" key="5">
    <source>
        <dbReference type="ARBA" id="ARBA00022801"/>
    </source>
</evidence>
<dbReference type="SUPFAM" id="SSF53474">
    <property type="entry name" value="alpha/beta-Hydrolases"/>
    <property type="match status" value="2"/>
</dbReference>
<sequence length="299" mass="33551">MYPVYALASQHHRVGLVGKLSSRDQKRHNLLCHRTTESSLSALRSLGMLGHLFFYFFESRSDPDTDDVLLWTNGGPGGSSVVGLLTGLGSRRMLDASGPKYHPESWNSKANIFFIDQPVGTGFSYAEYGEAAAPSIPSLRMLKRRLKTFPDAEGLHQPHPTLPERTRHPRAPRGRSRRPALRAPQPRRKRRLLQQPRPPAPVRGARRGVRVLRYAETYDWVANWAGNERWALDTAWRGQEEFNKQALREWAVDGRVAGKTRSSGGLTFATVEATGHMAPCDKPKETLAILLRWLSAEAL</sequence>
<dbReference type="Pfam" id="PF00450">
    <property type="entry name" value="Peptidase_S10"/>
    <property type="match status" value="2"/>
</dbReference>
<proteinExistence type="inferred from homology"/>
<dbReference type="Proteomes" id="UP000623687">
    <property type="component" value="Unassembled WGS sequence"/>
</dbReference>
<evidence type="ECO:0000313" key="9">
    <source>
        <dbReference type="Proteomes" id="UP000623687"/>
    </source>
</evidence>
<gene>
    <name evidence="8" type="ORF">PC9H_006161</name>
</gene>
<keyword evidence="6" id="KW-0325">Glycoprotein</keyword>